<dbReference type="PROSITE" id="PS51257">
    <property type="entry name" value="PROKAR_LIPOPROTEIN"/>
    <property type="match status" value="1"/>
</dbReference>
<dbReference type="CDD" id="cd00146">
    <property type="entry name" value="PKD"/>
    <property type="match status" value="1"/>
</dbReference>
<name>A0A5N5ISS0_9FLAO</name>
<dbReference type="Gene3D" id="2.60.40.10">
    <property type="entry name" value="Immunoglobulins"/>
    <property type="match status" value="3"/>
</dbReference>
<dbReference type="EMBL" id="VNIK02000001">
    <property type="protein sequence ID" value="KAB5491581.1"/>
    <property type="molecule type" value="Genomic_DNA"/>
</dbReference>
<evidence type="ECO:0000313" key="3">
    <source>
        <dbReference type="Proteomes" id="UP000319204"/>
    </source>
</evidence>
<dbReference type="AlphaFoldDB" id="A0A5N5ISS0"/>
<dbReference type="RefSeq" id="WP_151888732.1">
    <property type="nucleotide sequence ID" value="NZ_VNIK02000001.1"/>
</dbReference>
<accession>A0A5N5ISS0</accession>
<dbReference type="OrthoDB" id="1091532at2"/>
<keyword evidence="3" id="KW-1185">Reference proteome</keyword>
<evidence type="ECO:0000259" key="1">
    <source>
        <dbReference type="PROSITE" id="PS50093"/>
    </source>
</evidence>
<comment type="caution">
    <text evidence="2">The sequence shown here is derived from an EMBL/GenBank/DDBJ whole genome shotgun (WGS) entry which is preliminary data.</text>
</comment>
<dbReference type="InterPro" id="IPR000601">
    <property type="entry name" value="PKD_dom"/>
</dbReference>
<gene>
    <name evidence="2" type="ORF">FOT42_001140</name>
</gene>
<dbReference type="Proteomes" id="UP000319204">
    <property type="component" value="Unassembled WGS sequence"/>
</dbReference>
<feature type="domain" description="PKD" evidence="1">
    <location>
        <begin position="57"/>
        <end position="97"/>
    </location>
</feature>
<protein>
    <submittedName>
        <fullName evidence="2">PKD domain-containing protein</fullName>
    </submittedName>
</protein>
<dbReference type="InterPro" id="IPR035986">
    <property type="entry name" value="PKD_dom_sf"/>
</dbReference>
<evidence type="ECO:0000313" key="2">
    <source>
        <dbReference type="EMBL" id="KAB5491581.1"/>
    </source>
</evidence>
<organism evidence="2 3">
    <name type="scientific">Flagellimonas hadalis</name>
    <dbReference type="NCBI Taxonomy" id="2597517"/>
    <lineage>
        <taxon>Bacteria</taxon>
        <taxon>Pseudomonadati</taxon>
        <taxon>Bacteroidota</taxon>
        <taxon>Flavobacteriia</taxon>
        <taxon>Flavobacteriales</taxon>
        <taxon>Flavobacteriaceae</taxon>
        <taxon>Flagellimonas</taxon>
    </lineage>
</organism>
<dbReference type="SUPFAM" id="SSF49299">
    <property type="entry name" value="PKD domain"/>
    <property type="match status" value="2"/>
</dbReference>
<dbReference type="SMART" id="SM00089">
    <property type="entry name" value="PKD"/>
    <property type="match status" value="2"/>
</dbReference>
<dbReference type="InterPro" id="IPR022409">
    <property type="entry name" value="PKD/Chitinase_dom"/>
</dbReference>
<reference evidence="2" key="1">
    <citation type="submission" date="2019-10" db="EMBL/GenBank/DDBJ databases">
        <title>Muricauda hadale sp. nov., a piezophilic bacterium isolated from hadopelagic water of the Mariana Trench.</title>
        <authorList>
            <person name="Wei Y."/>
        </authorList>
    </citation>
    <scope>NUCLEOTIDE SEQUENCE [LARGE SCALE GENOMIC DNA]</scope>
    <source>
        <strain evidence="2">MT-229</strain>
    </source>
</reference>
<dbReference type="SUPFAM" id="SSF56935">
    <property type="entry name" value="Porins"/>
    <property type="match status" value="1"/>
</dbReference>
<dbReference type="InterPro" id="IPR013783">
    <property type="entry name" value="Ig-like_fold"/>
</dbReference>
<proteinExistence type="predicted"/>
<dbReference type="PROSITE" id="PS50093">
    <property type="entry name" value="PKD"/>
    <property type="match status" value="1"/>
</dbReference>
<sequence>MRSLKNIAFGGLVGLLMSCAKEVALPIDANFEVEVVDNDYSVPVYVKIHNQTEGADTFQWTFEGGEPSQSTDKNPGTVRYSTEGEYSIRLKATNRDGVEEEVNHGLIIDEAIVPGFIITIEGDDYAPVTINIENTTTGATTFDWTFEGGVPSKSKTRTPGKIVFQKPGGHLVTLVAGNGRETQIFSDTISVLQDVLADFEIEPTFEDDDFQAPATLNLVNKSVNATSFEWTFETAEPTFSTATDPMITIAEPGIHQLKLKASNSKRSHTIIKEVTIFEDTNLRVWENVELGIGSAHNANQKGALYSTMMRQVYDAASVPVDDGNEQTLPAFRRMGYGLKVGYEQERYSIGVTTFYAEDDLNSINNVPDEKEVTPKENMVLGLEGSYKILENLQLNAEYATSAMTQDLRVVEIDNAQGNLAGLVMNSRASTEYFDAIRAGLDYRFEKSTPGVGYERIAPGYETLGAYFFNNDFENITLNTGTVLFNDKLNLAFNIGYQRDNLKNQKERAMNRTVGSVNATYTASESLAITGSYSNFTTFTNSRLDQFEVINDDNLLDNAEEVLNYKQLSQNANVNINYILSKKESLQQNLNLNYALADVSNEEDGVVRLGNASTFHNGNLSYTVGFPNKGMNITTALNGTINTIGMDNSSTWGPTLNLNKKFLDNTLNTNLGASHNSSNSNRTNTHVTNFRFNATYVWKEKHNFHFNLIQLFRNLSTGSTRDLTLTFGHSYTF</sequence>